<keyword evidence="4" id="KW-0646">Protease inhibitor</keyword>
<keyword evidence="6" id="KW-0722">Serine protease inhibitor</keyword>
<evidence type="ECO:0000259" key="13">
    <source>
        <dbReference type="SMART" id="SM01361"/>
    </source>
</evidence>
<dbReference type="InterPro" id="IPR009048">
    <property type="entry name" value="A-macroglobulin_rcpt-bd"/>
</dbReference>
<dbReference type="Pfam" id="PF17791">
    <property type="entry name" value="MG3"/>
    <property type="match status" value="1"/>
</dbReference>
<dbReference type="Gene3D" id="1.50.10.20">
    <property type="match status" value="1"/>
</dbReference>
<dbReference type="InterPro" id="IPR008930">
    <property type="entry name" value="Terpenoid_cyclase/PrenylTrfase"/>
</dbReference>
<keyword evidence="5" id="KW-0732">Signal</keyword>
<evidence type="ECO:0000259" key="11">
    <source>
        <dbReference type="SMART" id="SM01359"/>
    </source>
</evidence>
<comment type="caution">
    <text evidence="14">The sequence shown here is derived from an EMBL/GenBank/DDBJ whole genome shotgun (WGS) entry which is preliminary data.</text>
</comment>
<keyword evidence="3" id="KW-0964">Secreted</keyword>
<evidence type="ECO:0000256" key="6">
    <source>
        <dbReference type="ARBA" id="ARBA00022900"/>
    </source>
</evidence>
<dbReference type="Pfam" id="PF00207">
    <property type="entry name" value="A2M"/>
    <property type="match status" value="1"/>
</dbReference>
<dbReference type="Proteomes" id="UP001176940">
    <property type="component" value="Unassembled WGS sequence"/>
</dbReference>
<dbReference type="Gene3D" id="2.60.40.10">
    <property type="entry name" value="Immunoglobulins"/>
    <property type="match status" value="2"/>
</dbReference>
<dbReference type="CDD" id="cd02897">
    <property type="entry name" value="A2M_2"/>
    <property type="match status" value="1"/>
</dbReference>
<name>A0ABN9MQP1_9NEOB</name>
<reference evidence="14" key="1">
    <citation type="submission" date="2023-07" db="EMBL/GenBank/DDBJ databases">
        <authorList>
            <person name="Stuckert A."/>
        </authorList>
    </citation>
    <scope>NUCLEOTIDE SEQUENCE</scope>
</reference>
<dbReference type="PANTHER" id="PTHR11412">
    <property type="entry name" value="MACROGLOBULIN / COMPLEMENT"/>
    <property type="match status" value="1"/>
</dbReference>
<keyword evidence="9" id="KW-0325">Glycoprotein</keyword>
<evidence type="ECO:0000256" key="3">
    <source>
        <dbReference type="ARBA" id="ARBA00022525"/>
    </source>
</evidence>
<dbReference type="InterPro" id="IPR041555">
    <property type="entry name" value="MG3"/>
</dbReference>
<dbReference type="SMART" id="SM01360">
    <property type="entry name" value="A2M"/>
    <property type="match status" value="1"/>
</dbReference>
<evidence type="ECO:0000256" key="5">
    <source>
        <dbReference type="ARBA" id="ARBA00022729"/>
    </source>
</evidence>
<dbReference type="InterPro" id="IPR041813">
    <property type="entry name" value="A2M_TED"/>
</dbReference>
<evidence type="ECO:0000256" key="4">
    <source>
        <dbReference type="ARBA" id="ARBA00022690"/>
    </source>
</evidence>
<evidence type="ECO:0000313" key="14">
    <source>
        <dbReference type="EMBL" id="CAJ0966579.1"/>
    </source>
</evidence>
<dbReference type="Gene3D" id="2.60.120.1540">
    <property type="match status" value="1"/>
</dbReference>
<dbReference type="Pfam" id="PF01835">
    <property type="entry name" value="MG2"/>
    <property type="match status" value="1"/>
</dbReference>
<dbReference type="InterPro" id="IPR019742">
    <property type="entry name" value="MacrogloblnA2_CS"/>
</dbReference>
<dbReference type="Pfam" id="PF07678">
    <property type="entry name" value="TED_complement"/>
    <property type="match status" value="1"/>
</dbReference>
<dbReference type="SUPFAM" id="SSF48239">
    <property type="entry name" value="Terpenoid cyclases/Protein prenyltransferases"/>
    <property type="match status" value="1"/>
</dbReference>
<evidence type="ECO:0000256" key="9">
    <source>
        <dbReference type="ARBA" id="ARBA00023180"/>
    </source>
</evidence>
<dbReference type="InterPro" id="IPR013783">
    <property type="entry name" value="Ig-like_fold"/>
</dbReference>
<evidence type="ECO:0000256" key="1">
    <source>
        <dbReference type="ARBA" id="ARBA00004613"/>
    </source>
</evidence>
<dbReference type="InterPro" id="IPR040839">
    <property type="entry name" value="MG4"/>
</dbReference>
<dbReference type="InterPro" id="IPR001599">
    <property type="entry name" value="Macroglobln_a2"/>
</dbReference>
<comment type="subunit">
    <text evidence="10">Homotetramer; disulfide-linked.</text>
</comment>
<protein>
    <recommendedName>
        <fullName evidence="16">Alpha-2-macroglobulin</fullName>
    </recommendedName>
</protein>
<dbReference type="InterPro" id="IPR036595">
    <property type="entry name" value="A-macroglobulin_rcpt-bd_sf"/>
</dbReference>
<dbReference type="InterPro" id="IPR002890">
    <property type="entry name" value="MG2"/>
</dbReference>
<dbReference type="SUPFAM" id="SSF49410">
    <property type="entry name" value="Alpha-macroglobulin receptor domain"/>
    <property type="match status" value="1"/>
</dbReference>
<dbReference type="InterPro" id="IPR014756">
    <property type="entry name" value="Ig_E-set"/>
</dbReference>
<feature type="domain" description="Alpha-2-macroglobulin" evidence="12">
    <location>
        <begin position="740"/>
        <end position="830"/>
    </location>
</feature>
<comment type="similarity">
    <text evidence="2">Belongs to the protease inhibitor I39 (alpha-2-macroglobulin) family.</text>
</comment>
<dbReference type="Gene3D" id="2.60.40.1930">
    <property type="match status" value="2"/>
</dbReference>
<dbReference type="SMART" id="SM01359">
    <property type="entry name" value="A2M_N_2"/>
    <property type="match status" value="1"/>
</dbReference>
<keyword evidence="15" id="KW-1185">Reference proteome</keyword>
<organism evidence="14 15">
    <name type="scientific">Ranitomeya imitator</name>
    <name type="common">mimic poison frog</name>
    <dbReference type="NCBI Taxonomy" id="111125"/>
    <lineage>
        <taxon>Eukaryota</taxon>
        <taxon>Metazoa</taxon>
        <taxon>Chordata</taxon>
        <taxon>Craniata</taxon>
        <taxon>Vertebrata</taxon>
        <taxon>Euteleostomi</taxon>
        <taxon>Amphibia</taxon>
        <taxon>Batrachia</taxon>
        <taxon>Anura</taxon>
        <taxon>Neobatrachia</taxon>
        <taxon>Hyloidea</taxon>
        <taxon>Dendrobatidae</taxon>
        <taxon>Dendrobatinae</taxon>
        <taxon>Ranitomeya</taxon>
    </lineage>
</organism>
<dbReference type="InterPro" id="IPR047565">
    <property type="entry name" value="Alpha-macroglob_thiol-ester_cl"/>
</dbReference>
<evidence type="ECO:0000256" key="10">
    <source>
        <dbReference type="ARBA" id="ARBA00038769"/>
    </source>
</evidence>
<evidence type="ECO:0000259" key="12">
    <source>
        <dbReference type="SMART" id="SM01360"/>
    </source>
</evidence>
<dbReference type="SMART" id="SM01361">
    <property type="entry name" value="A2M_recep"/>
    <property type="match status" value="1"/>
</dbReference>
<dbReference type="InterPro" id="IPR050473">
    <property type="entry name" value="A2M/Complement_sys"/>
</dbReference>
<evidence type="ECO:0008006" key="16">
    <source>
        <dbReference type="Google" id="ProtNLM"/>
    </source>
</evidence>
<gene>
    <name evidence="14" type="ORF">RIMI_LOCUS21437977</name>
</gene>
<feature type="domain" description="Alpha-macroglobulin receptor-binding" evidence="13">
    <location>
        <begin position="1367"/>
        <end position="1454"/>
    </location>
</feature>
<keyword evidence="7" id="KW-0882">Thioester bond</keyword>
<feature type="domain" description="Alpha-2-macroglobulin bait region" evidence="11">
    <location>
        <begin position="454"/>
        <end position="603"/>
    </location>
</feature>
<dbReference type="PANTHER" id="PTHR11412:SF165">
    <property type="entry name" value="ALPHA-2-MACROGLOBULIN"/>
    <property type="match status" value="1"/>
</dbReference>
<dbReference type="Gene3D" id="2.60.40.690">
    <property type="entry name" value="Alpha-macroglobulin, receptor-binding domain"/>
    <property type="match status" value="1"/>
</dbReference>
<evidence type="ECO:0000313" key="15">
    <source>
        <dbReference type="Proteomes" id="UP001176940"/>
    </source>
</evidence>
<sequence>MKSCLGLDDVIGALSQPVTCSSSGPRKYMLLVPTVLRAKNNQKFCLQLSHLNESVTVTVALETGAENITLLEKEVTQPEEDNCITFKTPDTDKAKVGFVTLEAEGSTLHFKKKRSVLIRPLENLVFIQTDKPIYKPGQNVQFRIAALDETFHAVSEKFPVVYVEDPQRNRIAQWLDVETKKGIAQESFLLTSEPRLGTYKLVAQRQRGPQIQQHFTVEEYVLPKYEVKVTVPSVITILDEEVQVTVCGKYTYGKPVAGKIDVQVCRKFSDSYSSCHLEEKSVCEDLSHQADKNGCFSEVVKTKIFQMKRSGYEMKLIASAKITEEGTGVVLTGEGTSEIKKIISKVSFRQMDSHFKKGIPYSGQIFLEDASGNPIPNKNVTVFVGSNKNFTSTTGPDGSADFSIDTNNFPSSSINLRAVYKTTERCYTQSTLLPVYEDAIHTAQHFYSRTKSYVKIQPVYRTLSCENDEKFTVFYALTPEGVGNVSGIVFQHLVMTKGQIVDFGKNEVKLTSAQESHGHFTFTLSVNVNTAPLTRLLVYLVLESGEVIADSVSVKVEKCFTNKVKLSLSATEALPGSQVDLTLFAQPNSLCALRAVDVSVSLLKPEAELSAKTIYDLLPIADLSGYNHGEHYLEEEREDPCLKLDPIFMNGVYYRPSTPNWDTDTYTILQSLGLKVATNMLVRIPVICTDVVYDMDFHGSPEVAFSMHRGMSAPMALSGIMHTAIVDNIIETVRKMFPETWLWDLIEIDSIGHSNLKLTVPDSITTWKVGMFCTSEEEGFGLVEPTSFVTFQPFFLDTTLPFSAIRGEAFTLKATVFNYLKQTIRINVNLEKSDEFTAKKLFTDKDDFCVEANSRVTVSWEVTLTSLGEVTFSVSAQTLPGEGLCGNEIVAPAQGRKDTVIKSILVEPEGIEKEVTQNVMICGKGAETSEQISLQLPGQVVEGSPRAYFSAIGDIMGNSMQNLGNLLRLPFGCGEQNMVLFTPNIYILEYLNKTNQLTPEIRTKALSYLSTKQLAYKHSDGSYSAFGPVYRRGNSGNTWLTAFVMKSFARAQPYIFIDPAHTSGALEWLTRHQKENGCFQNVGYLFNNAMKGGVNDEVTLAAYTTIALLEYPLSARNIVVRNALFCLESAMNGENNVYTQALMAYAFTLAGKTELRSRLLQSLEEKAIRKDDTVHWHRPELSDNSGERRAPHRRAASIEVEMTSYVLLAMLSTPDVTAEDLTAATKVVTWLMEQQNPTGGFSSTQDTVVALQALSLYGYHAVSHDGPRVVTLSLDNAQVAKFNVEDSNRLLLQKVPLSTVPGEYTATVSGSGCVYLQTNLKYNVPHPEGEAPFTISVSTMPDVCNVKSLKSFDILVNVSYIGKREHSNMALVEIRLPSGYTPVKSSVQQLSRSNLVSRSEAHPNKVIVYFEKLGKAVKFFRFPVERDIPVSNLQAATATILDYYETDDIAVTKYYHPCSKNGKEMQI</sequence>
<dbReference type="Gene3D" id="2.20.130.20">
    <property type="match status" value="2"/>
</dbReference>
<proteinExistence type="inferred from homology"/>
<dbReference type="InterPro" id="IPR011625">
    <property type="entry name" value="A2M_N_BRD"/>
</dbReference>
<evidence type="ECO:0000256" key="7">
    <source>
        <dbReference type="ARBA" id="ARBA00022966"/>
    </source>
</evidence>
<evidence type="ECO:0000256" key="8">
    <source>
        <dbReference type="ARBA" id="ARBA00023157"/>
    </source>
</evidence>
<dbReference type="EMBL" id="CAUEEQ010075475">
    <property type="protein sequence ID" value="CAJ0966579.1"/>
    <property type="molecule type" value="Genomic_DNA"/>
</dbReference>
<dbReference type="PROSITE" id="PS00477">
    <property type="entry name" value="ALPHA_2_MACROGLOBULIN"/>
    <property type="match status" value="1"/>
</dbReference>
<accession>A0ABN9MQP1</accession>
<keyword evidence="8" id="KW-1015">Disulfide bond</keyword>
<dbReference type="Pfam" id="PF07677">
    <property type="entry name" value="A2M_recep"/>
    <property type="match status" value="1"/>
</dbReference>
<evidence type="ECO:0000256" key="2">
    <source>
        <dbReference type="ARBA" id="ARBA00010952"/>
    </source>
</evidence>
<dbReference type="SMART" id="SM01419">
    <property type="entry name" value="Thiol-ester_cl"/>
    <property type="match status" value="1"/>
</dbReference>
<dbReference type="Pfam" id="PF07703">
    <property type="entry name" value="A2M_BRD"/>
    <property type="match status" value="1"/>
</dbReference>
<dbReference type="Gene3D" id="2.60.40.1940">
    <property type="match status" value="1"/>
</dbReference>
<comment type="subcellular location">
    <subcellularLocation>
        <location evidence="1">Secreted</location>
    </subcellularLocation>
</comment>
<dbReference type="InterPro" id="IPR011626">
    <property type="entry name" value="Alpha-macroglobulin_TED"/>
</dbReference>
<dbReference type="SUPFAM" id="SSF81296">
    <property type="entry name" value="E set domains"/>
    <property type="match status" value="1"/>
</dbReference>
<dbReference type="Pfam" id="PF17789">
    <property type="entry name" value="MG4"/>
    <property type="match status" value="1"/>
</dbReference>